<sequence length="456" mass="50296">MAVLVSFLLCSHRTISMKKHTFTSLMFTIVLLLSSAAAVRHCGDCGRNPVPYPLSTAPDCGDPLYKLRCTAGTLWFEALGGSSYMIKFINPATQRIIIRPPTLTRNSCVSSDFHSEGVHLNETLPFNITNSNTVLLFNCTNALHLPAPMNCSENSLCHSYIKDHADAAACKRVKLCCTFRTGGSYAEYVSRVHNGGCAAYQSFVDLDVTVPPPAKKWPEPGVELQWVLPHEPICKGPMDCKELLNSKCLADPASAGQQRCFCDSGFKWDPINGLCQDVKCAKHGKGKGCKVRKKKTMLIAAVAASLGAIVSIAILVWILFNKKHNQLNKQEQKNAMKRREQILSAKASDKSDVYSFGVVLLELLTCEKAIDFNREEEDVNLVVYAKKVMSQERLMDIVDPLLKEGASNLALGTMKSLGYLAAACLNEQRQNRPSMKEVSDEIEYLISIVSHEISKT</sequence>
<comment type="caution">
    <text evidence="1">The sequence shown here is derived from an EMBL/GenBank/DDBJ whole genome shotgun (WGS) entry which is preliminary data.</text>
</comment>
<evidence type="ECO:0000313" key="1">
    <source>
        <dbReference type="EMBL" id="KAI4354558.1"/>
    </source>
</evidence>
<name>A0ACB9Q1E0_BAUVA</name>
<reference evidence="1 2" key="1">
    <citation type="journal article" date="2022" name="DNA Res.">
        <title>Chromosomal-level genome assembly of the orchid tree Bauhinia variegata (Leguminosae; Cercidoideae) supports the allotetraploid origin hypothesis of Bauhinia.</title>
        <authorList>
            <person name="Zhong Y."/>
            <person name="Chen Y."/>
            <person name="Zheng D."/>
            <person name="Pang J."/>
            <person name="Liu Y."/>
            <person name="Luo S."/>
            <person name="Meng S."/>
            <person name="Qian L."/>
            <person name="Wei D."/>
            <person name="Dai S."/>
            <person name="Zhou R."/>
        </authorList>
    </citation>
    <scope>NUCLEOTIDE SEQUENCE [LARGE SCALE GENOMIC DNA]</scope>
    <source>
        <strain evidence="1">BV-YZ2020</strain>
    </source>
</reference>
<proteinExistence type="predicted"/>
<accession>A0ACB9Q1E0</accession>
<organism evidence="1 2">
    <name type="scientific">Bauhinia variegata</name>
    <name type="common">Purple orchid tree</name>
    <name type="synonym">Phanera variegata</name>
    <dbReference type="NCBI Taxonomy" id="167791"/>
    <lineage>
        <taxon>Eukaryota</taxon>
        <taxon>Viridiplantae</taxon>
        <taxon>Streptophyta</taxon>
        <taxon>Embryophyta</taxon>
        <taxon>Tracheophyta</taxon>
        <taxon>Spermatophyta</taxon>
        <taxon>Magnoliopsida</taxon>
        <taxon>eudicotyledons</taxon>
        <taxon>Gunneridae</taxon>
        <taxon>Pentapetalae</taxon>
        <taxon>rosids</taxon>
        <taxon>fabids</taxon>
        <taxon>Fabales</taxon>
        <taxon>Fabaceae</taxon>
        <taxon>Cercidoideae</taxon>
        <taxon>Cercideae</taxon>
        <taxon>Bauhiniinae</taxon>
        <taxon>Bauhinia</taxon>
    </lineage>
</organism>
<dbReference type="Proteomes" id="UP000828941">
    <property type="component" value="Chromosome 2"/>
</dbReference>
<gene>
    <name evidence="1" type="ORF">L6164_003409</name>
</gene>
<dbReference type="EMBL" id="CM039427">
    <property type="protein sequence ID" value="KAI4354558.1"/>
    <property type="molecule type" value="Genomic_DNA"/>
</dbReference>
<protein>
    <submittedName>
        <fullName evidence="1">Uncharacterized protein</fullName>
    </submittedName>
</protein>
<evidence type="ECO:0000313" key="2">
    <source>
        <dbReference type="Proteomes" id="UP000828941"/>
    </source>
</evidence>
<keyword evidence="2" id="KW-1185">Reference proteome</keyword>